<dbReference type="EMBL" id="CP091196">
    <property type="protein sequence ID" value="UQS24885.1"/>
    <property type="molecule type" value="Genomic_DNA"/>
</dbReference>
<evidence type="ECO:0000313" key="2">
    <source>
        <dbReference type="Proteomes" id="UP000830158"/>
    </source>
</evidence>
<evidence type="ECO:0000313" key="1">
    <source>
        <dbReference type="EMBL" id="UQS24885.1"/>
    </source>
</evidence>
<dbReference type="SUPFAM" id="SSF56634">
    <property type="entry name" value="Heme-dependent catalase-like"/>
    <property type="match status" value="1"/>
</dbReference>
<dbReference type="InterPro" id="IPR020835">
    <property type="entry name" value="Catalase_sf"/>
</dbReference>
<dbReference type="RefSeq" id="WP_249465843.1">
    <property type="nucleotide sequence ID" value="NZ_CP091196.1"/>
</dbReference>
<evidence type="ECO:0008006" key="3">
    <source>
        <dbReference type="Google" id="ProtNLM"/>
    </source>
</evidence>
<dbReference type="Proteomes" id="UP000830158">
    <property type="component" value="Chromosome"/>
</dbReference>
<name>A0ABY4NXS6_9PSEU</name>
<sequence length="205" mass="21975">MAPPVVRPVFGALARWRRARVFHPRGILLRGTLETLAPDELPLPPGGPVVARLSKGAGLPGRMPDILGLALRIPTDDGPWDLTLASASARVLLRPARGWRRARFSSVVPYRVARGLRWILASVDGPDGASLDAVAAGPVTVTCCVAKLTGPATPVARIVLDNPLGDGERPSFDPMLHSPPGARLYPDWLSRLREPAYQGSRAGRR</sequence>
<keyword evidence="2" id="KW-1185">Reference proteome</keyword>
<accession>A0ABY4NXS6</accession>
<proteinExistence type="predicted"/>
<reference evidence="1" key="1">
    <citation type="submission" date="2022-01" db="EMBL/GenBank/DDBJ databases">
        <title>PSI-footprinting approach for the identification of protein synthesis inhibitor producers.</title>
        <authorList>
            <person name="Handel F."/>
            <person name="Kulik A."/>
            <person name="Wex K.W."/>
            <person name="Berscheid A."/>
            <person name="Saur J.S."/>
            <person name="Winkler A."/>
            <person name="Wibberg D."/>
            <person name="Kalinowski J."/>
            <person name="Broetz-Oesterhelt H."/>
            <person name="Mast Y."/>
        </authorList>
    </citation>
    <scope>NUCLEOTIDE SEQUENCE</scope>
    <source>
        <strain evidence="1">KNN 49.3e</strain>
    </source>
</reference>
<protein>
    <recommendedName>
        <fullName evidence="3">Phosphodiesterase</fullName>
    </recommendedName>
</protein>
<organism evidence="1 2">
    <name type="scientific">Amycolatopsis thermalba</name>
    <dbReference type="NCBI Taxonomy" id="944492"/>
    <lineage>
        <taxon>Bacteria</taxon>
        <taxon>Bacillati</taxon>
        <taxon>Actinomycetota</taxon>
        <taxon>Actinomycetes</taxon>
        <taxon>Pseudonocardiales</taxon>
        <taxon>Pseudonocardiaceae</taxon>
        <taxon>Amycolatopsis</taxon>
    </lineage>
</organism>
<gene>
    <name evidence="1" type="ORF">L1857_19740</name>
</gene>